<dbReference type="GO" id="GO:0005524">
    <property type="term" value="F:ATP binding"/>
    <property type="evidence" value="ECO:0007669"/>
    <property type="project" value="InterPro"/>
</dbReference>
<reference evidence="2" key="2">
    <citation type="submission" date="2023-01" db="EMBL/GenBank/DDBJ databases">
        <authorList>
            <person name="Sun Q."/>
            <person name="Evtushenko L."/>
        </authorList>
    </citation>
    <scope>NUCLEOTIDE SEQUENCE</scope>
    <source>
        <strain evidence="2">VKM Ac-2007</strain>
    </source>
</reference>
<reference evidence="2" key="1">
    <citation type="journal article" date="2014" name="Int. J. Syst. Evol. Microbiol.">
        <title>Complete genome sequence of Corynebacterium casei LMG S-19264T (=DSM 44701T), isolated from a smear-ripened cheese.</title>
        <authorList>
            <consortium name="US DOE Joint Genome Institute (JGI-PGF)"/>
            <person name="Walter F."/>
            <person name="Albersmeier A."/>
            <person name="Kalinowski J."/>
            <person name="Ruckert C."/>
        </authorList>
    </citation>
    <scope>NUCLEOTIDE SEQUENCE</scope>
    <source>
        <strain evidence="2">VKM Ac-2007</strain>
    </source>
</reference>
<proteinExistence type="predicted"/>
<dbReference type="Pfam" id="PF13304">
    <property type="entry name" value="AAA_21"/>
    <property type="match status" value="1"/>
</dbReference>
<dbReference type="InterPro" id="IPR027417">
    <property type="entry name" value="P-loop_NTPase"/>
</dbReference>
<protein>
    <recommendedName>
        <fullName evidence="1">ATPase AAA-type core domain-containing protein</fullName>
    </recommendedName>
</protein>
<organism evidence="2 3">
    <name type="scientific">Streptosporangium carneum</name>
    <dbReference type="NCBI Taxonomy" id="47481"/>
    <lineage>
        <taxon>Bacteria</taxon>
        <taxon>Bacillati</taxon>
        <taxon>Actinomycetota</taxon>
        <taxon>Actinomycetes</taxon>
        <taxon>Streptosporangiales</taxon>
        <taxon>Streptosporangiaceae</taxon>
        <taxon>Streptosporangium</taxon>
    </lineage>
</organism>
<dbReference type="AlphaFoldDB" id="A0A9W6I4I9"/>
<comment type="caution">
    <text evidence="2">The sequence shown here is derived from an EMBL/GenBank/DDBJ whole genome shotgun (WGS) entry which is preliminary data.</text>
</comment>
<name>A0A9W6I4I9_9ACTN</name>
<accession>A0A9W6I4I9</accession>
<dbReference type="PANTHER" id="PTHR40396">
    <property type="entry name" value="ATPASE-LIKE PROTEIN"/>
    <property type="match status" value="1"/>
</dbReference>
<evidence type="ECO:0000313" key="3">
    <source>
        <dbReference type="Proteomes" id="UP001143474"/>
    </source>
</evidence>
<dbReference type="Proteomes" id="UP001143474">
    <property type="component" value="Unassembled WGS sequence"/>
</dbReference>
<sequence>MLIRFRTANHRSIRDEYELSLVTTEFDEGAGRTTGLKHRGRDIAAQPVLGVFGANASGKSNLLSAFRLMRDAVRDSFADWAKTPDTVPRQPFKLDPASREETTLFEVDLALGREAVRYTYGFELSDERVEAEWLHAYPHGRRNIWFDREADRPEAEGGEFVFRGEGFKGEKDSLVRLTRPNALFLSVGATLNDPQLSAIHRWFLNNLWLVTPGRDLSARVDWTKRLLTRSDQNDDHHRRITKLLQSADLGVTRLDTDPETGEIRLWHRTPDGGETPLDFRTEESLGTHAWFAFLGPMITVLDQGAVLLVDELDSSLHPTLAAEVVRVFQDPASNPHGAQLIFTTHDATLLGSEVLDRPLNRDQVWITVKRRSGETELYPLTEAKPRKEENLERGYLRGRYGGVPRVTAGKIVRELSRQETKATA</sequence>
<evidence type="ECO:0000313" key="2">
    <source>
        <dbReference type="EMBL" id="GLK11911.1"/>
    </source>
</evidence>
<dbReference type="PANTHER" id="PTHR40396:SF1">
    <property type="entry name" value="ATPASE AAA-TYPE CORE DOMAIN-CONTAINING PROTEIN"/>
    <property type="match status" value="1"/>
</dbReference>
<keyword evidence="3" id="KW-1185">Reference proteome</keyword>
<dbReference type="GO" id="GO:0016887">
    <property type="term" value="F:ATP hydrolysis activity"/>
    <property type="evidence" value="ECO:0007669"/>
    <property type="project" value="InterPro"/>
</dbReference>
<dbReference type="RefSeq" id="WP_271220260.1">
    <property type="nucleotide sequence ID" value="NZ_BAAAVD010000084.1"/>
</dbReference>
<feature type="domain" description="ATPase AAA-type core" evidence="1">
    <location>
        <begin position="50"/>
        <end position="350"/>
    </location>
</feature>
<evidence type="ECO:0000259" key="1">
    <source>
        <dbReference type="Pfam" id="PF13304"/>
    </source>
</evidence>
<dbReference type="Gene3D" id="3.40.50.300">
    <property type="entry name" value="P-loop containing nucleotide triphosphate hydrolases"/>
    <property type="match status" value="1"/>
</dbReference>
<dbReference type="InterPro" id="IPR003959">
    <property type="entry name" value="ATPase_AAA_core"/>
</dbReference>
<gene>
    <name evidence="2" type="ORF">GCM10017600_53190</name>
</gene>
<dbReference type="EMBL" id="BSEV01000013">
    <property type="protein sequence ID" value="GLK11911.1"/>
    <property type="molecule type" value="Genomic_DNA"/>
</dbReference>
<dbReference type="SUPFAM" id="SSF52540">
    <property type="entry name" value="P-loop containing nucleoside triphosphate hydrolases"/>
    <property type="match status" value="1"/>
</dbReference>